<feature type="active site" description="Tele-AMP-histidine intermediate" evidence="1">
    <location>
        <position position="100"/>
    </location>
</feature>
<dbReference type="CDD" id="cd01276">
    <property type="entry name" value="PKCI_related"/>
    <property type="match status" value="1"/>
</dbReference>
<name>A0A140L5P1_9FIRM</name>
<keyword evidence="5" id="KW-0378">Hydrolase</keyword>
<dbReference type="InterPro" id="IPR001310">
    <property type="entry name" value="Histidine_triad_HIT"/>
</dbReference>
<dbReference type="AlphaFoldDB" id="A0A140L5P1"/>
<dbReference type="SUPFAM" id="SSF54197">
    <property type="entry name" value="HIT-like"/>
    <property type="match status" value="1"/>
</dbReference>
<dbReference type="EC" id="3.-.-.-" evidence="5"/>
<gene>
    <name evidence="5" type="ORF">AN619_13290</name>
</gene>
<evidence type="ECO:0000313" key="6">
    <source>
        <dbReference type="Proteomes" id="UP000070456"/>
    </source>
</evidence>
<reference evidence="5 6" key="1">
    <citation type="submission" date="2015-12" db="EMBL/GenBank/DDBJ databases">
        <title>Draft genome sequence of the thermoanaerobe Thermotalea metallivorans, an isolate from the runoff channel of the Great Artesian Basin, Australia.</title>
        <authorList>
            <person name="Patel B.K."/>
        </authorList>
    </citation>
    <scope>NUCLEOTIDE SEQUENCE [LARGE SCALE GENOMIC DNA]</scope>
    <source>
        <strain evidence="5 6">B2-1</strain>
    </source>
</reference>
<dbReference type="STRING" id="520762.AN619_13290"/>
<dbReference type="PRINTS" id="PR00332">
    <property type="entry name" value="HISTRIAD"/>
</dbReference>
<dbReference type="Proteomes" id="UP000070456">
    <property type="component" value="Unassembled WGS sequence"/>
</dbReference>
<dbReference type="InterPro" id="IPR036265">
    <property type="entry name" value="HIT-like_sf"/>
</dbReference>
<dbReference type="InterPro" id="IPR011146">
    <property type="entry name" value="HIT-like"/>
</dbReference>
<dbReference type="Gene3D" id="3.30.428.10">
    <property type="entry name" value="HIT-like"/>
    <property type="match status" value="1"/>
</dbReference>
<keyword evidence="6" id="KW-1185">Reference proteome</keyword>
<dbReference type="PANTHER" id="PTHR23089">
    <property type="entry name" value="HISTIDINE TRIAD HIT PROTEIN"/>
    <property type="match status" value="1"/>
</dbReference>
<feature type="short sequence motif" description="Histidine triad motif" evidence="2 3">
    <location>
        <begin position="98"/>
        <end position="102"/>
    </location>
</feature>
<dbReference type="GO" id="GO:0016787">
    <property type="term" value="F:hydrolase activity"/>
    <property type="evidence" value="ECO:0007669"/>
    <property type="project" value="UniProtKB-KW"/>
</dbReference>
<dbReference type="OrthoDB" id="9784774at2"/>
<accession>A0A140L5P1</accession>
<proteinExistence type="predicted"/>
<evidence type="ECO:0000259" key="4">
    <source>
        <dbReference type="PROSITE" id="PS51084"/>
    </source>
</evidence>
<sequence length="114" mass="12862">MSDCIFCKIAAKEIPAKIVYEDDCIVAFHDIQPVAPTHVLVIPKEHIPSMEQATEHHKELIGHIHLSIRNIAEQLGIHEDGYRIVNNCGEQGGQTVYHLHFHLLGGRQMQWPPG</sequence>
<evidence type="ECO:0000313" key="5">
    <source>
        <dbReference type="EMBL" id="KXG75866.1"/>
    </source>
</evidence>
<protein>
    <submittedName>
        <fullName evidence="5">HIT-like protein</fullName>
        <ecNumber evidence="5">3.-.-.-</ecNumber>
    </submittedName>
</protein>
<dbReference type="FunFam" id="3.30.428.10:FF:000005">
    <property type="entry name" value="Histidine triad nucleotide-binding protein 1"/>
    <property type="match status" value="1"/>
</dbReference>
<dbReference type="Pfam" id="PF01230">
    <property type="entry name" value="HIT"/>
    <property type="match status" value="1"/>
</dbReference>
<dbReference type="InterPro" id="IPR019808">
    <property type="entry name" value="Histidine_triad_CS"/>
</dbReference>
<feature type="domain" description="HIT" evidence="4">
    <location>
        <begin position="5"/>
        <end position="114"/>
    </location>
</feature>
<evidence type="ECO:0000256" key="1">
    <source>
        <dbReference type="PIRSR" id="PIRSR601310-1"/>
    </source>
</evidence>
<dbReference type="PATRIC" id="fig|520762.4.peg.1478"/>
<evidence type="ECO:0000256" key="3">
    <source>
        <dbReference type="PROSITE-ProRule" id="PRU00464"/>
    </source>
</evidence>
<dbReference type="PROSITE" id="PS51084">
    <property type="entry name" value="HIT_2"/>
    <property type="match status" value="1"/>
</dbReference>
<dbReference type="EMBL" id="LOEE01000030">
    <property type="protein sequence ID" value="KXG75866.1"/>
    <property type="molecule type" value="Genomic_DNA"/>
</dbReference>
<dbReference type="RefSeq" id="WP_068555935.1">
    <property type="nucleotide sequence ID" value="NZ_LOEE01000030.1"/>
</dbReference>
<organism evidence="5 6">
    <name type="scientific">Thermotalea metallivorans</name>
    <dbReference type="NCBI Taxonomy" id="520762"/>
    <lineage>
        <taxon>Bacteria</taxon>
        <taxon>Bacillati</taxon>
        <taxon>Bacillota</taxon>
        <taxon>Clostridia</taxon>
        <taxon>Peptostreptococcales</taxon>
        <taxon>Thermotaleaceae</taxon>
        <taxon>Thermotalea</taxon>
    </lineage>
</organism>
<evidence type="ECO:0000256" key="2">
    <source>
        <dbReference type="PIRSR" id="PIRSR601310-3"/>
    </source>
</evidence>
<comment type="caution">
    <text evidence="5">The sequence shown here is derived from an EMBL/GenBank/DDBJ whole genome shotgun (WGS) entry which is preliminary data.</text>
</comment>
<dbReference type="PROSITE" id="PS00892">
    <property type="entry name" value="HIT_1"/>
    <property type="match status" value="1"/>
</dbReference>